<evidence type="ECO:0000313" key="16">
    <source>
        <dbReference type="EMBL" id="RDX85920.1"/>
    </source>
</evidence>
<dbReference type="STRING" id="157652.A0A371G5T6"/>
<sequence length="449" mass="47880">MAQTMLLMSSVPASYSIDLKKDSLLQLQNQGSRPKFYDLFFNPLPSASYSFSSSSRAFTTLALYKTKTKAPPSKVVKSKPKPKVEDGIFGTSGGFGFTKQNELFVGRVAMLGFAASLLGEAITGKGILAQFNLETGIPIYEAEPLLLFFIVFTLLGAIGALGDRGKFVDDPPTGLDKALIPPGKGFRAALGLSEGGPLFGFTKANELFVGRLAQLGFTFSLIGEIISGKGALAQLNIETGVPINEIEPLVLFSVVFFFFAALNPGNEAMAQTMLLMSSVSASYSVDLKRDTLLQLQNQGSRPKISHLFFNPSPSASYSFSSSSPTFTTLALFKTKTKAPPSKSKPEAKVEDGSFGGFGFAEQKELLVGRVAMLGFAASLLGEAITGKGILAQLHLETEIPIYEAEPLLIFLILFTLIGAIGVLGHRGKFVDDPPTGFDKALIPPEKGGN</sequence>
<comment type="caution">
    <text evidence="16">The sequence shown here is derived from an EMBL/GenBank/DDBJ whole genome shotgun (WGS) entry which is preliminary data.</text>
</comment>
<keyword evidence="17" id="KW-1185">Reference proteome</keyword>
<evidence type="ECO:0000256" key="11">
    <source>
        <dbReference type="ARBA" id="ARBA00023276"/>
    </source>
</evidence>
<dbReference type="Gene3D" id="1.10.3460.10">
    <property type="entry name" value="Chlorophyll a/b binding protein domain"/>
    <property type="match status" value="2"/>
</dbReference>
<name>A0A371G5T6_MUCPR</name>
<protein>
    <recommendedName>
        <fullName evidence="13">Photosystem II 22 kDa protein, chloroplastic</fullName>
    </recommendedName>
    <alternativeName>
        <fullName evidence="14">CP22</fullName>
    </alternativeName>
</protein>
<gene>
    <name evidence="16" type="primary">PSBS</name>
    <name evidence="16" type="ORF">CR513_32811</name>
</gene>
<keyword evidence="10 15" id="KW-0472">Membrane</keyword>
<evidence type="ECO:0000256" key="5">
    <source>
        <dbReference type="ARBA" id="ARBA00022692"/>
    </source>
</evidence>
<keyword evidence="8 15" id="KW-1133">Transmembrane helix</keyword>
<evidence type="ECO:0000256" key="7">
    <source>
        <dbReference type="ARBA" id="ARBA00022946"/>
    </source>
</evidence>
<keyword evidence="4" id="KW-0934">Plastid</keyword>
<dbReference type="GO" id="GO:0015979">
    <property type="term" value="P:photosynthesis"/>
    <property type="evidence" value="ECO:0007669"/>
    <property type="project" value="UniProtKB-KW"/>
</dbReference>
<evidence type="ECO:0000256" key="10">
    <source>
        <dbReference type="ARBA" id="ARBA00023136"/>
    </source>
</evidence>
<evidence type="ECO:0000256" key="8">
    <source>
        <dbReference type="ARBA" id="ARBA00022989"/>
    </source>
</evidence>
<evidence type="ECO:0000256" key="6">
    <source>
        <dbReference type="ARBA" id="ARBA00022737"/>
    </source>
</evidence>
<keyword evidence="7" id="KW-0809">Transit peptide</keyword>
<organism evidence="16 17">
    <name type="scientific">Mucuna pruriens</name>
    <name type="common">Velvet bean</name>
    <name type="synonym">Dolichos pruriens</name>
    <dbReference type="NCBI Taxonomy" id="157652"/>
    <lineage>
        <taxon>Eukaryota</taxon>
        <taxon>Viridiplantae</taxon>
        <taxon>Streptophyta</taxon>
        <taxon>Embryophyta</taxon>
        <taxon>Tracheophyta</taxon>
        <taxon>Spermatophyta</taxon>
        <taxon>Magnoliopsida</taxon>
        <taxon>eudicotyledons</taxon>
        <taxon>Gunneridae</taxon>
        <taxon>Pentapetalae</taxon>
        <taxon>rosids</taxon>
        <taxon>fabids</taxon>
        <taxon>Fabales</taxon>
        <taxon>Fabaceae</taxon>
        <taxon>Papilionoideae</taxon>
        <taxon>50 kb inversion clade</taxon>
        <taxon>NPAAA clade</taxon>
        <taxon>indigoferoid/millettioid clade</taxon>
        <taxon>Phaseoleae</taxon>
        <taxon>Mucuna</taxon>
    </lineage>
</organism>
<dbReference type="GO" id="GO:0009535">
    <property type="term" value="C:chloroplast thylakoid membrane"/>
    <property type="evidence" value="ECO:0007669"/>
    <property type="project" value="UniProtKB-SubCell"/>
</dbReference>
<feature type="non-terminal residue" evidence="16">
    <location>
        <position position="1"/>
    </location>
</feature>
<dbReference type="EMBL" id="QJKJ01006656">
    <property type="protein sequence ID" value="RDX85920.1"/>
    <property type="molecule type" value="Genomic_DNA"/>
</dbReference>
<keyword evidence="3" id="KW-0602">Photosynthesis</keyword>
<accession>A0A371G5T6</accession>
<dbReference type="AlphaFoldDB" id="A0A371G5T6"/>
<evidence type="ECO:0000256" key="4">
    <source>
        <dbReference type="ARBA" id="ARBA00022640"/>
    </source>
</evidence>
<keyword evidence="9" id="KW-0793">Thylakoid</keyword>
<keyword evidence="6" id="KW-0677">Repeat</keyword>
<comment type="subcellular location">
    <subcellularLocation>
        <location evidence="1">Plastid</location>
        <location evidence="1">Chloroplast thylakoid membrane</location>
        <topology evidence="1">Multi-pass membrane protein</topology>
    </subcellularLocation>
</comment>
<dbReference type="FunFam" id="1.10.3460.10:FF:000008">
    <property type="entry name" value="Photosystem II 22 kDa protein, chloroplastic"/>
    <property type="match status" value="2"/>
</dbReference>
<evidence type="ECO:0000313" key="17">
    <source>
        <dbReference type="Proteomes" id="UP000257109"/>
    </source>
</evidence>
<evidence type="ECO:0000256" key="3">
    <source>
        <dbReference type="ARBA" id="ARBA00022531"/>
    </source>
</evidence>
<keyword evidence="11" id="KW-0604">Photosystem II</keyword>
<keyword evidence="5 15" id="KW-0812">Transmembrane</keyword>
<feature type="transmembrane region" description="Helical" evidence="15">
    <location>
        <begin position="407"/>
        <end position="424"/>
    </location>
</feature>
<feature type="transmembrane region" description="Helical" evidence="15">
    <location>
        <begin position="145"/>
        <end position="162"/>
    </location>
</feature>
<evidence type="ECO:0000256" key="13">
    <source>
        <dbReference type="ARBA" id="ARBA00071209"/>
    </source>
</evidence>
<dbReference type="InterPro" id="IPR022796">
    <property type="entry name" value="Chloroa_b-bind"/>
</dbReference>
<dbReference type="OrthoDB" id="48883at2759"/>
<evidence type="ECO:0000256" key="9">
    <source>
        <dbReference type="ARBA" id="ARBA00023078"/>
    </source>
</evidence>
<reference evidence="16" key="1">
    <citation type="submission" date="2018-05" db="EMBL/GenBank/DDBJ databases">
        <title>Draft genome of Mucuna pruriens seed.</title>
        <authorList>
            <person name="Nnadi N.E."/>
            <person name="Vos R."/>
            <person name="Hasami M.H."/>
            <person name="Devisetty U.K."/>
            <person name="Aguiy J.C."/>
        </authorList>
    </citation>
    <scope>NUCLEOTIDE SEQUENCE [LARGE SCALE GENOMIC DNA]</scope>
    <source>
        <strain evidence="16">JCA_2017</strain>
    </source>
</reference>
<dbReference type="SUPFAM" id="SSF103511">
    <property type="entry name" value="Chlorophyll a-b binding protein"/>
    <property type="match status" value="2"/>
</dbReference>
<evidence type="ECO:0000256" key="15">
    <source>
        <dbReference type="SAM" id="Phobius"/>
    </source>
</evidence>
<dbReference type="PANTHER" id="PTHR14154">
    <property type="entry name" value="UPF0041 BRAIN PROTEIN 44-RELATED"/>
    <property type="match status" value="1"/>
</dbReference>
<proteinExistence type="inferred from homology"/>
<evidence type="ECO:0000256" key="2">
    <source>
        <dbReference type="ARBA" id="ARBA00022528"/>
    </source>
</evidence>
<keyword evidence="2" id="KW-0150">Chloroplast</keyword>
<dbReference type="Proteomes" id="UP000257109">
    <property type="component" value="Unassembled WGS sequence"/>
</dbReference>
<comment type="similarity">
    <text evidence="12">Belongs to the ELIP/psbS family.</text>
</comment>
<dbReference type="GO" id="GO:0009523">
    <property type="term" value="C:photosystem II"/>
    <property type="evidence" value="ECO:0007669"/>
    <property type="project" value="UniProtKB-KW"/>
</dbReference>
<evidence type="ECO:0000256" key="1">
    <source>
        <dbReference type="ARBA" id="ARBA00004454"/>
    </source>
</evidence>
<dbReference type="Pfam" id="PF00504">
    <property type="entry name" value="Chloroa_b-bind"/>
    <property type="match status" value="1"/>
</dbReference>
<evidence type="ECO:0000256" key="12">
    <source>
        <dbReference type="ARBA" id="ARBA00037956"/>
    </source>
</evidence>
<evidence type="ECO:0000256" key="14">
    <source>
        <dbReference type="ARBA" id="ARBA00081690"/>
    </source>
</evidence>